<dbReference type="PROSITE" id="PS50835">
    <property type="entry name" value="IG_LIKE"/>
    <property type="match status" value="1"/>
</dbReference>
<dbReference type="GO" id="GO:0070593">
    <property type="term" value="P:dendrite self-avoidance"/>
    <property type="evidence" value="ECO:0007669"/>
    <property type="project" value="TreeGrafter"/>
</dbReference>
<dbReference type="InterPro" id="IPR036179">
    <property type="entry name" value="Ig-like_dom_sf"/>
</dbReference>
<organism evidence="3 4">
    <name type="scientific">Anopheles melas</name>
    <dbReference type="NCBI Taxonomy" id="34690"/>
    <lineage>
        <taxon>Eukaryota</taxon>
        <taxon>Metazoa</taxon>
        <taxon>Ecdysozoa</taxon>
        <taxon>Arthropoda</taxon>
        <taxon>Hexapoda</taxon>
        <taxon>Insecta</taxon>
        <taxon>Pterygota</taxon>
        <taxon>Neoptera</taxon>
        <taxon>Endopterygota</taxon>
        <taxon>Diptera</taxon>
        <taxon>Nematocera</taxon>
        <taxon>Culicoidea</taxon>
        <taxon>Culicidae</taxon>
        <taxon>Anophelinae</taxon>
        <taxon>Anopheles</taxon>
    </lineage>
</organism>
<dbReference type="Proteomes" id="UP000075902">
    <property type="component" value="Unassembled WGS sequence"/>
</dbReference>
<dbReference type="InterPro" id="IPR013783">
    <property type="entry name" value="Ig-like_fold"/>
</dbReference>
<dbReference type="Pfam" id="PF07679">
    <property type="entry name" value="I-set"/>
    <property type="match status" value="1"/>
</dbReference>
<dbReference type="GO" id="GO:0098632">
    <property type="term" value="F:cell-cell adhesion mediator activity"/>
    <property type="evidence" value="ECO:0007669"/>
    <property type="project" value="TreeGrafter"/>
</dbReference>
<dbReference type="VEuPathDB" id="VectorBase:AMEC001351"/>
<dbReference type="EnsemblMetazoa" id="AMEC001351-RA">
    <property type="protein sequence ID" value="AMEC001351-PA"/>
    <property type="gene ID" value="AMEC001351"/>
</dbReference>
<dbReference type="FunFam" id="2.60.40.10:FF:000333">
    <property type="entry name" value="Down syndrome cell adhesion molecule"/>
    <property type="match status" value="1"/>
</dbReference>
<proteinExistence type="predicted"/>
<protein>
    <submittedName>
        <fullName evidence="3">Ig-like domain-containing protein</fullName>
    </submittedName>
</protein>
<dbReference type="SMART" id="SM00408">
    <property type="entry name" value="IGc2"/>
    <property type="match status" value="1"/>
</dbReference>
<reference evidence="3" key="2">
    <citation type="submission" date="2020-05" db="UniProtKB">
        <authorList>
            <consortium name="EnsemblMetazoa"/>
        </authorList>
    </citation>
    <scope>IDENTIFICATION</scope>
    <source>
        <strain evidence="3">CM1001059</strain>
    </source>
</reference>
<feature type="domain" description="Ig-like" evidence="2">
    <location>
        <begin position="47"/>
        <end position="138"/>
    </location>
</feature>
<dbReference type="InterPro" id="IPR007110">
    <property type="entry name" value="Ig-like_dom"/>
</dbReference>
<dbReference type="PANTHER" id="PTHR10075:SF101">
    <property type="entry name" value="ZWEI IG DOMAIN PROTEIN ZIG-3"/>
    <property type="match status" value="1"/>
</dbReference>
<keyword evidence="4" id="KW-1185">Reference proteome</keyword>
<dbReference type="InterPro" id="IPR013098">
    <property type="entry name" value="Ig_I-set"/>
</dbReference>
<dbReference type="PANTHER" id="PTHR10075">
    <property type="entry name" value="BASIGIN RELATED"/>
    <property type="match status" value="1"/>
</dbReference>
<evidence type="ECO:0000313" key="4">
    <source>
        <dbReference type="Proteomes" id="UP000075902"/>
    </source>
</evidence>
<dbReference type="GO" id="GO:0007411">
    <property type="term" value="P:axon guidance"/>
    <property type="evidence" value="ECO:0007669"/>
    <property type="project" value="TreeGrafter"/>
</dbReference>
<dbReference type="GO" id="GO:0030424">
    <property type="term" value="C:axon"/>
    <property type="evidence" value="ECO:0007669"/>
    <property type="project" value="TreeGrafter"/>
</dbReference>
<evidence type="ECO:0000256" key="1">
    <source>
        <dbReference type="ARBA" id="ARBA00023319"/>
    </source>
</evidence>
<name>A0A182TFG0_9DIPT</name>
<keyword evidence="1" id="KW-0393">Immunoglobulin domain</keyword>
<dbReference type="STRING" id="34690.A0A182TFG0"/>
<reference evidence="4" key="1">
    <citation type="submission" date="2014-01" db="EMBL/GenBank/DDBJ databases">
        <title>The Genome Sequence of Anopheles melas CM1001059_A (V2).</title>
        <authorList>
            <consortium name="The Broad Institute Genomics Platform"/>
            <person name="Neafsey D.E."/>
            <person name="Besansky N."/>
            <person name="Howell P."/>
            <person name="Walton C."/>
            <person name="Young S.K."/>
            <person name="Zeng Q."/>
            <person name="Gargeya S."/>
            <person name="Fitzgerald M."/>
            <person name="Haas B."/>
            <person name="Abouelleil A."/>
            <person name="Allen A.W."/>
            <person name="Alvarado L."/>
            <person name="Arachchi H.M."/>
            <person name="Berlin A.M."/>
            <person name="Chapman S.B."/>
            <person name="Gainer-Dewar J."/>
            <person name="Goldberg J."/>
            <person name="Griggs A."/>
            <person name="Gujja S."/>
            <person name="Hansen M."/>
            <person name="Howarth C."/>
            <person name="Imamovic A."/>
            <person name="Ireland A."/>
            <person name="Larimer J."/>
            <person name="McCowan C."/>
            <person name="Murphy C."/>
            <person name="Pearson M."/>
            <person name="Poon T.W."/>
            <person name="Priest M."/>
            <person name="Roberts A."/>
            <person name="Saif S."/>
            <person name="Shea T."/>
            <person name="Sisk P."/>
            <person name="Sykes S."/>
            <person name="Wortman J."/>
            <person name="Nusbaum C."/>
            <person name="Birren B."/>
        </authorList>
    </citation>
    <scope>NUCLEOTIDE SEQUENCE [LARGE SCALE GENOMIC DNA]</scope>
    <source>
        <strain evidence="4">CM1001059</strain>
    </source>
</reference>
<sequence>MPFEFGDEPFDSSSTVSINCVVSKGDTPIMIEWLLNGNRVTTNDAVPQIMPFEFGEDPFDSSSTVSVQCVVTKGDVPIDIGWMFNGRRISSNDGITVSKLGQKMSTLYIESIRSRHAGNYTCRASNAAGSVEHSSELKVIVTPLILPFEFGEEAFDTGSTASVSCIITKGDRTDRHRLVV</sequence>
<dbReference type="GO" id="GO:0007156">
    <property type="term" value="P:homophilic cell adhesion via plasma membrane adhesion molecules"/>
    <property type="evidence" value="ECO:0007669"/>
    <property type="project" value="TreeGrafter"/>
</dbReference>
<dbReference type="Gene3D" id="2.60.40.10">
    <property type="entry name" value="Immunoglobulins"/>
    <property type="match status" value="2"/>
</dbReference>
<dbReference type="GO" id="GO:0005886">
    <property type="term" value="C:plasma membrane"/>
    <property type="evidence" value="ECO:0007669"/>
    <property type="project" value="TreeGrafter"/>
</dbReference>
<accession>A0A182TFG0</accession>
<dbReference type="SMART" id="SM00409">
    <property type="entry name" value="IG"/>
    <property type="match status" value="1"/>
</dbReference>
<evidence type="ECO:0000259" key="2">
    <source>
        <dbReference type="PROSITE" id="PS50835"/>
    </source>
</evidence>
<dbReference type="InterPro" id="IPR003598">
    <property type="entry name" value="Ig_sub2"/>
</dbReference>
<dbReference type="SUPFAM" id="SSF48726">
    <property type="entry name" value="Immunoglobulin"/>
    <property type="match status" value="1"/>
</dbReference>
<evidence type="ECO:0000313" key="3">
    <source>
        <dbReference type="EnsemblMetazoa" id="AMEC001351-PA"/>
    </source>
</evidence>
<dbReference type="AlphaFoldDB" id="A0A182TFG0"/>
<dbReference type="InterPro" id="IPR003599">
    <property type="entry name" value="Ig_sub"/>
</dbReference>